<dbReference type="Proteomes" id="UP000472264">
    <property type="component" value="Chromosome 4"/>
</dbReference>
<dbReference type="Ensembl" id="ENSENLT00000001210.1">
    <property type="protein sequence ID" value="ENSENLP00000001058.1"/>
    <property type="gene ID" value="ENSENLG00000000698.1"/>
</dbReference>
<dbReference type="PANTHER" id="PTHR10845">
    <property type="entry name" value="REGULATOR OF G PROTEIN SIGNALING"/>
    <property type="match status" value="1"/>
</dbReference>
<dbReference type="PROSITE" id="PS50132">
    <property type="entry name" value="RGS"/>
    <property type="match status" value="1"/>
</dbReference>
<evidence type="ECO:0000313" key="3">
    <source>
        <dbReference type="Proteomes" id="UP000472264"/>
    </source>
</evidence>
<feature type="domain" description="RGS" evidence="1">
    <location>
        <begin position="25"/>
        <end position="131"/>
    </location>
</feature>
<dbReference type="Gene3D" id="1.10.167.10">
    <property type="entry name" value="Regulator of G-protein Signalling 4, domain 2"/>
    <property type="match status" value="1"/>
</dbReference>
<dbReference type="PRINTS" id="PR01301">
    <property type="entry name" value="RGSPROTEIN"/>
</dbReference>
<reference evidence="2" key="1">
    <citation type="submission" date="2021-04" db="EMBL/GenBank/DDBJ databases">
        <authorList>
            <consortium name="Wellcome Sanger Institute Data Sharing"/>
        </authorList>
    </citation>
    <scope>NUCLEOTIDE SEQUENCE [LARGE SCALE GENOMIC DNA]</scope>
</reference>
<evidence type="ECO:0000259" key="1">
    <source>
        <dbReference type="PROSITE" id="PS50132"/>
    </source>
</evidence>
<keyword evidence="3" id="KW-1185">Reference proteome</keyword>
<reference evidence="2" key="2">
    <citation type="submission" date="2025-08" db="UniProtKB">
        <authorList>
            <consortium name="Ensembl"/>
        </authorList>
    </citation>
    <scope>IDENTIFICATION</scope>
</reference>
<organism evidence="2 3">
    <name type="scientific">Echeneis naucrates</name>
    <name type="common">Live sharksucker</name>
    <dbReference type="NCBI Taxonomy" id="173247"/>
    <lineage>
        <taxon>Eukaryota</taxon>
        <taxon>Metazoa</taxon>
        <taxon>Chordata</taxon>
        <taxon>Craniata</taxon>
        <taxon>Vertebrata</taxon>
        <taxon>Euteleostomi</taxon>
        <taxon>Actinopterygii</taxon>
        <taxon>Neopterygii</taxon>
        <taxon>Teleostei</taxon>
        <taxon>Neoteleostei</taxon>
        <taxon>Acanthomorphata</taxon>
        <taxon>Carangaria</taxon>
        <taxon>Carangiformes</taxon>
        <taxon>Echeneidae</taxon>
        <taxon>Echeneis</taxon>
    </lineage>
</organism>
<accession>A0A665T3J7</accession>
<dbReference type="PANTHER" id="PTHR10845:SF184">
    <property type="entry name" value="REGULATOR OF G-PROTEIN SIGNALING 4"/>
    <property type="match status" value="1"/>
</dbReference>
<dbReference type="InterPro" id="IPR044926">
    <property type="entry name" value="RGS_subdomain_2"/>
</dbReference>
<proteinExistence type="predicted"/>
<dbReference type="InterPro" id="IPR036305">
    <property type="entry name" value="RGS_sf"/>
</dbReference>
<dbReference type="FunFam" id="1.10.167.10:FF:000001">
    <property type="entry name" value="Putative regulator of g-protein signaling 12"/>
    <property type="match status" value="1"/>
</dbReference>
<reference evidence="2" key="3">
    <citation type="submission" date="2025-09" db="UniProtKB">
        <authorList>
            <consortium name="Ensembl"/>
        </authorList>
    </citation>
    <scope>IDENTIFICATION</scope>
</reference>
<sequence length="140" mass="16064">LHQGGGHLGNAHLHKETPFPLSLLAGRAVFTNFLRSEFSEENMDFWLACEDYKTTASSKLVTRAKQIYQQFIEVDAPNEVNLDGATKDLTRQNIKNSCPSCFNEAQRIIYLLMEKDSYRRFLNSKLIQVLFHCSITDLLH</sequence>
<dbReference type="SUPFAM" id="SSF48097">
    <property type="entry name" value="Regulator of G-protein signaling, RGS"/>
    <property type="match status" value="1"/>
</dbReference>
<dbReference type="AlphaFoldDB" id="A0A665T3J7"/>
<evidence type="ECO:0000313" key="2">
    <source>
        <dbReference type="Ensembl" id="ENSENLP00000001058.1"/>
    </source>
</evidence>
<dbReference type="OMA" id="SASEYCC"/>
<dbReference type="Gene3D" id="1.10.196.10">
    <property type="match status" value="1"/>
</dbReference>
<protein>
    <submittedName>
        <fullName evidence="2">Regulator of G protein signaling 4</fullName>
    </submittedName>
</protein>
<dbReference type="Pfam" id="PF00615">
    <property type="entry name" value="RGS"/>
    <property type="match status" value="1"/>
</dbReference>
<dbReference type="InterPro" id="IPR016137">
    <property type="entry name" value="RGS"/>
</dbReference>
<name>A0A665T3J7_ECHNA</name>
<dbReference type="SMART" id="SM00315">
    <property type="entry name" value="RGS"/>
    <property type="match status" value="1"/>
</dbReference>
<dbReference type="InterPro" id="IPR024066">
    <property type="entry name" value="RGS_subdom1/3"/>
</dbReference>